<feature type="transmembrane region" description="Helical" evidence="1">
    <location>
        <begin position="62"/>
        <end position="92"/>
    </location>
</feature>
<evidence type="ECO:0000313" key="2">
    <source>
        <dbReference type="EMBL" id="BDR52717.1"/>
    </source>
</evidence>
<proteinExistence type="predicted"/>
<reference evidence="2 3" key="1">
    <citation type="journal article" date="2023" name="Microbiol. Spectr.">
        <title>Symbiosis of Carpenter Bees with Uncharacterized Lactic Acid Bacteria Showing NAD Auxotrophy.</title>
        <authorList>
            <person name="Kawasaki S."/>
            <person name="Ozawa K."/>
            <person name="Mori T."/>
            <person name="Yamamoto A."/>
            <person name="Ito M."/>
            <person name="Ohkuma M."/>
            <person name="Sakamoto M."/>
            <person name="Matsutani M."/>
        </authorList>
    </citation>
    <scope>NUCLEOTIDE SEQUENCE [LARGE SCALE GENOMIC DNA]</scope>
    <source>
        <strain evidence="2 3">Kim37-2</strain>
    </source>
</reference>
<evidence type="ECO:0000256" key="1">
    <source>
        <dbReference type="SAM" id="Phobius"/>
    </source>
</evidence>
<keyword evidence="1" id="KW-0812">Transmembrane</keyword>
<feature type="transmembrane region" description="Helical" evidence="1">
    <location>
        <begin position="166"/>
        <end position="187"/>
    </location>
</feature>
<accession>A0ABN6SBT1</accession>
<dbReference type="Proteomes" id="UP001321766">
    <property type="component" value="Chromosome"/>
</dbReference>
<keyword evidence="1" id="KW-1133">Transmembrane helix</keyword>
<keyword evidence="1" id="KW-0472">Membrane</keyword>
<evidence type="ECO:0000313" key="3">
    <source>
        <dbReference type="Proteomes" id="UP001321766"/>
    </source>
</evidence>
<dbReference type="EMBL" id="AP026798">
    <property type="protein sequence ID" value="BDR52717.1"/>
    <property type="molecule type" value="Genomic_DNA"/>
</dbReference>
<feature type="transmembrane region" description="Helical" evidence="1">
    <location>
        <begin position="104"/>
        <end position="127"/>
    </location>
</feature>
<organism evidence="2 3">
    <name type="scientific">Bombiscardovia nodaiensis</name>
    <dbReference type="NCBI Taxonomy" id="2932181"/>
    <lineage>
        <taxon>Bacteria</taxon>
        <taxon>Bacillati</taxon>
        <taxon>Actinomycetota</taxon>
        <taxon>Actinomycetes</taxon>
        <taxon>Bifidobacteriales</taxon>
        <taxon>Bifidobacteriaceae</taxon>
        <taxon>Bombiscardovia</taxon>
    </lineage>
</organism>
<feature type="transmembrane region" description="Helical" evidence="1">
    <location>
        <begin position="21"/>
        <end position="42"/>
    </location>
</feature>
<sequence>MAVVVVDVVLVVWSWRGVKSLWVLGLMGGVLVLVAGAFWLTARVDVTVDPGLPQAGWDGPGMYRRMVCALTGLGLAYPPIAVVFMVTSWMLFGIGTARSLSWPVFADNLLVAVVIVVFSVLALWAALHPSNRVLVVTEWLSRVVVWLAGFLCVASLIFLRQDKRFLGVGLEMLFVTVLICSLVKIGVRKVVEH</sequence>
<gene>
    <name evidence="2" type="ORF">KIM372_06240</name>
</gene>
<keyword evidence="3" id="KW-1185">Reference proteome</keyword>
<name>A0ABN6SBT1_9BIFI</name>
<feature type="transmembrane region" description="Helical" evidence="1">
    <location>
        <begin position="139"/>
        <end position="159"/>
    </location>
</feature>
<protein>
    <submittedName>
        <fullName evidence="2">Uncharacterized protein</fullName>
    </submittedName>
</protein>